<organism evidence="1 2">
    <name type="scientific">Symbiodinium necroappetens</name>
    <dbReference type="NCBI Taxonomy" id="1628268"/>
    <lineage>
        <taxon>Eukaryota</taxon>
        <taxon>Sar</taxon>
        <taxon>Alveolata</taxon>
        <taxon>Dinophyceae</taxon>
        <taxon>Suessiales</taxon>
        <taxon>Symbiodiniaceae</taxon>
        <taxon>Symbiodinium</taxon>
    </lineage>
</organism>
<dbReference type="Proteomes" id="UP000601435">
    <property type="component" value="Unassembled WGS sequence"/>
</dbReference>
<dbReference type="EMBL" id="CAJNJA010008476">
    <property type="protein sequence ID" value="CAE7236957.1"/>
    <property type="molecule type" value="Genomic_DNA"/>
</dbReference>
<dbReference type="OrthoDB" id="10304336at2759"/>
<keyword evidence="2" id="KW-1185">Reference proteome</keyword>
<evidence type="ECO:0000313" key="2">
    <source>
        <dbReference type="Proteomes" id="UP000601435"/>
    </source>
</evidence>
<evidence type="ECO:0000313" key="1">
    <source>
        <dbReference type="EMBL" id="CAE7236957.1"/>
    </source>
</evidence>
<feature type="non-terminal residue" evidence="1">
    <location>
        <position position="1"/>
    </location>
</feature>
<protein>
    <submittedName>
        <fullName evidence="1">Kidins220 protein</fullName>
    </submittedName>
</protein>
<dbReference type="AlphaFoldDB" id="A0A812KYP5"/>
<reference evidence="1" key="1">
    <citation type="submission" date="2021-02" db="EMBL/GenBank/DDBJ databases">
        <authorList>
            <person name="Dougan E. K."/>
            <person name="Rhodes N."/>
            <person name="Thang M."/>
            <person name="Chan C."/>
        </authorList>
    </citation>
    <scope>NUCLEOTIDE SEQUENCE</scope>
</reference>
<sequence length="92" mass="10752">EVAKQQLTFHLNAAERDRKPNGQLHFHWQEETSMKKELHSFNKYVGFAMASRVWDQGELVHRLWQNFQVPSGVKLEGGGHFVDLEQCFREVG</sequence>
<accession>A0A812KYP5</accession>
<feature type="non-terminal residue" evidence="1">
    <location>
        <position position="92"/>
    </location>
</feature>
<name>A0A812KYP5_9DINO</name>
<comment type="caution">
    <text evidence="1">The sequence shown here is derived from an EMBL/GenBank/DDBJ whole genome shotgun (WGS) entry which is preliminary data.</text>
</comment>
<proteinExistence type="predicted"/>
<gene>
    <name evidence="1" type="primary">kidins220</name>
    <name evidence="1" type="ORF">SNEC2469_LOCUS4022</name>
</gene>